<feature type="compositionally biased region" description="Gly residues" evidence="4">
    <location>
        <begin position="1081"/>
        <end position="1094"/>
    </location>
</feature>
<evidence type="ECO:0000313" key="8">
    <source>
        <dbReference type="Proteomes" id="UP000279236"/>
    </source>
</evidence>
<dbReference type="Pfam" id="PF00271">
    <property type="entry name" value="Helicase_C"/>
    <property type="match status" value="1"/>
</dbReference>
<proteinExistence type="predicted"/>
<protein>
    <submittedName>
        <fullName evidence="7">Uncharacterized protein</fullName>
    </submittedName>
</protein>
<dbReference type="InterPro" id="IPR001650">
    <property type="entry name" value="Helicase_C-like"/>
</dbReference>
<evidence type="ECO:0000313" key="7">
    <source>
        <dbReference type="EMBL" id="RSH84823.1"/>
    </source>
</evidence>
<sequence>MSAKESERRRILDNLRAMKQGGPAPQPAALSMSSSTSGPTGTAEHPISINGTPEPQPANGNGVLVPSSSPGAYPAPLPAPRGSTAIPSSNLARTAAALGSPLGTLNAVRGNGNGVAGAAASVSPNGAKAAGKPSLADFSPSSPQPLSRLKKRYGDDESPTKPAAASLVAAAGGAGPSRSGAAVSRFQPKGRGTPKLIAAAKAEHNSERETTINRFMTQFPNVPRHDIAQAMYRHGENDAQALLNELRRANNRPAAAAPPPKTVNLQAFAFQPAVPSSSSIAPPPSASTSLSLPAMPGLPQASAGTTSAAAVMAQAAAARPNGGKRRKNEKSTIYANREEKKNKKRDPDNDESESEADSDGGSDAWSGDETRKRKKRRSTDEDEVDAEGAALEAFNNAEASVLTGTIACSDEQAERIISLRPYDGTDDVYHKLSKARGVSYKLFEQYTEIMEGYVQIDACLNRCESIANDIAHTLSVWKGAATLSSSVTGTPRSDGLNDVKVDVDKVSELLRNETDMKRRKILSSYIRTQPSLLSEGTVLKDYQLLGVNWLNLLWSRKIGCILADEMGLGKTIQVIAFLAYLKEKGVKGPHMIFVPASTLENWTREFDRFAPDIDVQTYYGSQNERAELREVLKRKARDGELEVVLASYTQVASHDDLKFFRRKIEFETCVYDEAHALKSFTTKRYQDLVSIRPKWRLLLTGTPVQNNLQELVSLLMFIHKDIFVEAEPYLRAIFKVQSQGQVNMLSQQRVSRARTMLTPFVLRRRKANVLTLPPKIERVQECEMTPTQARLYRETLRRSRKAMAEMSEEALAAVADEDEDGKKKPKGKAAKGKVVADKNSSANILMDLRKAASHPLLFRRLYNSAKVQQIAKACLNTPKWCDSRLDYVIEDLEVMSDAEIHHFVTEHEELEHFALTPDTFLECGKVQALKEHIDRCIADGKRMLLFSQFTMILDILQVTLDHLNVRYIRLDGGTRTDERQGLVDDFNDDEEITVFLLSTKAGGVGINLTAASVVVIFDQDFNPHNDRQAADRAYRIGQEREVEVIKLISKDSIDEDILSIGVTKLQLDDMVGGDESPAAGGAAGAAGGAAAGEGAGDDKTAKELKKSLLTTLRKKFEAEGDEKALDDDLAANAEDGDVPMPESTQVKRARGVTAKVEPTASLPL</sequence>
<evidence type="ECO:0000259" key="5">
    <source>
        <dbReference type="PROSITE" id="PS51192"/>
    </source>
</evidence>
<dbReference type="SUPFAM" id="SSF52540">
    <property type="entry name" value="P-loop containing nucleoside triphosphate hydrolases"/>
    <property type="match status" value="2"/>
</dbReference>
<feature type="region of interest" description="Disordered" evidence="4">
    <location>
        <begin position="813"/>
        <end position="833"/>
    </location>
</feature>
<comment type="caution">
    <text evidence="7">The sequence shown here is derived from an EMBL/GenBank/DDBJ whole genome shotgun (WGS) entry which is preliminary data.</text>
</comment>
<evidence type="ECO:0000259" key="6">
    <source>
        <dbReference type="PROSITE" id="PS51194"/>
    </source>
</evidence>
<dbReference type="RefSeq" id="XP_028478271.1">
    <property type="nucleotide sequence ID" value="XM_028621819.1"/>
</dbReference>
<feature type="domain" description="Helicase ATP-binding" evidence="5">
    <location>
        <begin position="551"/>
        <end position="721"/>
    </location>
</feature>
<dbReference type="AlphaFoldDB" id="A0A427Y1A5"/>
<keyword evidence="3" id="KW-0067">ATP-binding</keyword>
<feature type="region of interest" description="Disordered" evidence="4">
    <location>
        <begin position="314"/>
        <end position="386"/>
    </location>
</feature>
<feature type="domain" description="Helicase C-terminal" evidence="6">
    <location>
        <begin position="928"/>
        <end position="1078"/>
    </location>
</feature>
<dbReference type="InterPro" id="IPR049730">
    <property type="entry name" value="SNF2/RAD54-like_C"/>
</dbReference>
<dbReference type="Pfam" id="PF00176">
    <property type="entry name" value="SNF2-rel_dom"/>
    <property type="match status" value="1"/>
</dbReference>
<dbReference type="Gene3D" id="3.40.50.300">
    <property type="entry name" value="P-loop containing nucleotide triphosphate hydrolases"/>
    <property type="match status" value="1"/>
</dbReference>
<feature type="region of interest" description="Disordered" evidence="4">
    <location>
        <begin position="274"/>
        <end position="302"/>
    </location>
</feature>
<dbReference type="InterPro" id="IPR027417">
    <property type="entry name" value="P-loop_NTPase"/>
</dbReference>
<dbReference type="InterPro" id="IPR014001">
    <property type="entry name" value="Helicase_ATP-bd"/>
</dbReference>
<evidence type="ECO:0000256" key="4">
    <source>
        <dbReference type="SAM" id="MobiDB-lite"/>
    </source>
</evidence>
<dbReference type="PANTHER" id="PTHR10799">
    <property type="entry name" value="SNF2/RAD54 HELICASE FAMILY"/>
    <property type="match status" value="1"/>
</dbReference>
<feature type="region of interest" description="Disordered" evidence="4">
    <location>
        <begin position="1076"/>
        <end position="1100"/>
    </location>
</feature>
<dbReference type="STRING" id="105984.A0A427Y1A5"/>
<dbReference type="InterPro" id="IPR000330">
    <property type="entry name" value="SNF2_N"/>
</dbReference>
<feature type="compositionally biased region" description="Low complexity" evidence="4">
    <location>
        <begin position="31"/>
        <end position="42"/>
    </location>
</feature>
<keyword evidence="8" id="KW-1185">Reference proteome</keyword>
<dbReference type="Proteomes" id="UP000279236">
    <property type="component" value="Unassembled WGS sequence"/>
</dbReference>
<dbReference type="PROSITE" id="PS51192">
    <property type="entry name" value="HELICASE_ATP_BIND_1"/>
    <property type="match status" value="1"/>
</dbReference>
<dbReference type="CDD" id="cd18793">
    <property type="entry name" value="SF2_C_SNF"/>
    <property type="match status" value="1"/>
</dbReference>
<feature type="compositionally biased region" description="Low complexity" evidence="4">
    <location>
        <begin position="163"/>
        <end position="185"/>
    </location>
</feature>
<feature type="compositionally biased region" description="Basic and acidic residues" evidence="4">
    <location>
        <begin position="336"/>
        <end position="347"/>
    </location>
</feature>
<feature type="compositionally biased region" description="Acidic residues" evidence="4">
    <location>
        <begin position="1124"/>
        <end position="1137"/>
    </location>
</feature>
<dbReference type="PROSITE" id="PS51194">
    <property type="entry name" value="HELICASE_CTER"/>
    <property type="match status" value="1"/>
</dbReference>
<evidence type="ECO:0000256" key="3">
    <source>
        <dbReference type="ARBA" id="ARBA00022840"/>
    </source>
</evidence>
<accession>A0A427Y1A5</accession>
<dbReference type="SMART" id="SM00487">
    <property type="entry name" value="DEXDc"/>
    <property type="match status" value="1"/>
</dbReference>
<feature type="compositionally biased region" description="Acidic residues" evidence="4">
    <location>
        <begin position="348"/>
        <end position="360"/>
    </location>
</feature>
<feature type="region of interest" description="Disordered" evidence="4">
    <location>
        <begin position="1"/>
        <end position="87"/>
    </location>
</feature>
<dbReference type="FunFam" id="3.40.50.10810:FF:000102">
    <property type="entry name" value="Chromosome organization and biogenesis-related protein, putative"/>
    <property type="match status" value="1"/>
</dbReference>
<evidence type="ECO:0000256" key="1">
    <source>
        <dbReference type="ARBA" id="ARBA00022741"/>
    </source>
</evidence>
<dbReference type="InterPro" id="IPR038718">
    <property type="entry name" value="SNF2-like_sf"/>
</dbReference>
<dbReference type="GO" id="GO:0005524">
    <property type="term" value="F:ATP binding"/>
    <property type="evidence" value="ECO:0007669"/>
    <property type="project" value="InterPro"/>
</dbReference>
<name>A0A427Y1A5_9TREE</name>
<feature type="region of interest" description="Disordered" evidence="4">
    <location>
        <begin position="120"/>
        <end position="192"/>
    </location>
</feature>
<dbReference type="EMBL" id="RSCE01000003">
    <property type="protein sequence ID" value="RSH84823.1"/>
    <property type="molecule type" value="Genomic_DNA"/>
</dbReference>
<dbReference type="SMART" id="SM00490">
    <property type="entry name" value="HELICc"/>
    <property type="match status" value="1"/>
</dbReference>
<organism evidence="7 8">
    <name type="scientific">Apiotrichum porosum</name>
    <dbReference type="NCBI Taxonomy" id="105984"/>
    <lineage>
        <taxon>Eukaryota</taxon>
        <taxon>Fungi</taxon>
        <taxon>Dikarya</taxon>
        <taxon>Basidiomycota</taxon>
        <taxon>Agaricomycotina</taxon>
        <taxon>Tremellomycetes</taxon>
        <taxon>Trichosporonales</taxon>
        <taxon>Trichosporonaceae</taxon>
        <taxon>Apiotrichum</taxon>
    </lineage>
</organism>
<keyword evidence="2" id="KW-0378">Hydrolase</keyword>
<keyword evidence="1" id="KW-0547">Nucleotide-binding</keyword>
<dbReference type="GeneID" id="39590894"/>
<dbReference type="GO" id="GO:0016787">
    <property type="term" value="F:hydrolase activity"/>
    <property type="evidence" value="ECO:0007669"/>
    <property type="project" value="UniProtKB-KW"/>
</dbReference>
<reference evidence="7 8" key="1">
    <citation type="submission" date="2018-11" db="EMBL/GenBank/DDBJ databases">
        <title>Genome sequence of Apiotrichum porosum DSM 27194.</title>
        <authorList>
            <person name="Aliyu H."/>
            <person name="Gorte O."/>
            <person name="Ochsenreither K."/>
        </authorList>
    </citation>
    <scope>NUCLEOTIDE SEQUENCE [LARGE SCALE GENOMIC DNA]</scope>
    <source>
        <strain evidence="7 8">DSM 27194</strain>
    </source>
</reference>
<dbReference type="OrthoDB" id="5857104at2759"/>
<feature type="region of interest" description="Disordered" evidence="4">
    <location>
        <begin position="1120"/>
        <end position="1164"/>
    </location>
</feature>
<gene>
    <name evidence="7" type="ORF">EHS24_006351</name>
</gene>
<evidence type="ECO:0000256" key="2">
    <source>
        <dbReference type="ARBA" id="ARBA00022801"/>
    </source>
</evidence>
<feature type="compositionally biased region" description="Basic and acidic residues" evidence="4">
    <location>
        <begin position="1"/>
        <end position="13"/>
    </location>
</feature>
<dbReference type="Gene3D" id="3.40.50.10810">
    <property type="entry name" value="Tandem AAA-ATPase domain"/>
    <property type="match status" value="1"/>
</dbReference>